<dbReference type="OrthoDB" id="9782655at2"/>
<dbReference type="Gene3D" id="3.40.50.2300">
    <property type="match status" value="1"/>
</dbReference>
<evidence type="ECO:0000313" key="6">
    <source>
        <dbReference type="Proteomes" id="UP000593880"/>
    </source>
</evidence>
<sequence length="126" mass="13798">MPHLISIIDDDPSVRAATNNLLSSRGYDVQVFASAPEFLRSEVLAATSCVIADIQMPFMNGLELLRQMRNDGRQTPFIFITANAERSVRARAIEAGGICLLAKPFTTMTLINCLIAALEGLDDTRK</sequence>
<dbReference type="PROSITE" id="PS50110">
    <property type="entry name" value="RESPONSE_REGULATORY"/>
    <property type="match status" value="1"/>
</dbReference>
<accession>A0A410VHX4</accession>
<dbReference type="SMART" id="SM00448">
    <property type="entry name" value="REC"/>
    <property type="match status" value="1"/>
</dbReference>
<dbReference type="Proteomes" id="UP000593880">
    <property type="component" value="Plasmid unnamed"/>
</dbReference>
<dbReference type="Pfam" id="PF00072">
    <property type="entry name" value="Response_reg"/>
    <property type="match status" value="1"/>
</dbReference>
<feature type="modified residue" description="4-aspartylphosphate" evidence="2">
    <location>
        <position position="53"/>
    </location>
</feature>
<dbReference type="PANTHER" id="PTHR44591">
    <property type="entry name" value="STRESS RESPONSE REGULATOR PROTEIN 1"/>
    <property type="match status" value="1"/>
</dbReference>
<gene>
    <name evidence="4" type="ORF">GCM10010987_78170</name>
    <name evidence="5" type="ORF">XH86_38090</name>
</gene>
<keyword evidence="1 2" id="KW-0597">Phosphoprotein</keyword>
<evidence type="ECO:0000313" key="7">
    <source>
        <dbReference type="Proteomes" id="UP000625079"/>
    </source>
</evidence>
<dbReference type="InterPro" id="IPR001789">
    <property type="entry name" value="Sig_transdc_resp-reg_receiver"/>
</dbReference>
<reference evidence="4" key="1">
    <citation type="journal article" date="2014" name="Int. J. Syst. Evol. Microbiol.">
        <title>Complete genome sequence of Corynebacterium casei LMG S-19264T (=DSM 44701T), isolated from a smear-ripened cheese.</title>
        <authorList>
            <consortium name="US DOE Joint Genome Institute (JGI-PGF)"/>
            <person name="Walter F."/>
            <person name="Albersmeier A."/>
            <person name="Kalinowski J."/>
            <person name="Ruckert C."/>
        </authorList>
    </citation>
    <scope>NUCLEOTIDE SEQUENCE</scope>
    <source>
        <strain evidence="4">CGMCC 1.15034</strain>
    </source>
</reference>
<evidence type="ECO:0000256" key="2">
    <source>
        <dbReference type="PROSITE-ProRule" id="PRU00169"/>
    </source>
</evidence>
<dbReference type="RefSeq" id="WP_128929888.1">
    <property type="nucleotide sequence ID" value="NZ_BMHC01000040.1"/>
</dbReference>
<evidence type="ECO:0000313" key="4">
    <source>
        <dbReference type="EMBL" id="GGI34191.1"/>
    </source>
</evidence>
<feature type="domain" description="Response regulatory" evidence="3">
    <location>
        <begin position="4"/>
        <end position="118"/>
    </location>
</feature>
<name>A0A410VHX4_9BRAD</name>
<proteinExistence type="predicted"/>
<keyword evidence="6" id="KW-1185">Reference proteome</keyword>
<reference evidence="4" key="3">
    <citation type="submission" date="2022-12" db="EMBL/GenBank/DDBJ databases">
        <authorList>
            <person name="Sun Q."/>
            <person name="Zhou Y."/>
        </authorList>
    </citation>
    <scope>NUCLEOTIDE SEQUENCE</scope>
    <source>
        <strain evidence="4">CGMCC 1.15034</strain>
    </source>
</reference>
<geneLocation type="plasmid" evidence="5 6">
    <name>unnamed</name>
</geneLocation>
<dbReference type="EMBL" id="CP030058">
    <property type="protein sequence ID" value="QOZ64494.1"/>
    <property type="molecule type" value="Genomic_DNA"/>
</dbReference>
<dbReference type="EMBL" id="BMHC01000040">
    <property type="protein sequence ID" value="GGI34191.1"/>
    <property type="molecule type" value="Genomic_DNA"/>
</dbReference>
<dbReference type="InterPro" id="IPR050595">
    <property type="entry name" value="Bact_response_regulator"/>
</dbReference>
<dbReference type="Proteomes" id="UP000625079">
    <property type="component" value="Unassembled WGS sequence"/>
</dbReference>
<organism evidence="4 7">
    <name type="scientific">Bradyrhizobium guangdongense</name>
    <dbReference type="NCBI Taxonomy" id="1325090"/>
    <lineage>
        <taxon>Bacteria</taxon>
        <taxon>Pseudomonadati</taxon>
        <taxon>Pseudomonadota</taxon>
        <taxon>Alphaproteobacteria</taxon>
        <taxon>Hyphomicrobiales</taxon>
        <taxon>Nitrobacteraceae</taxon>
        <taxon>Bradyrhizobium</taxon>
    </lineage>
</organism>
<evidence type="ECO:0000256" key="1">
    <source>
        <dbReference type="ARBA" id="ARBA00022553"/>
    </source>
</evidence>
<dbReference type="GO" id="GO:0000160">
    <property type="term" value="P:phosphorelay signal transduction system"/>
    <property type="evidence" value="ECO:0007669"/>
    <property type="project" value="InterPro"/>
</dbReference>
<dbReference type="PANTHER" id="PTHR44591:SF25">
    <property type="entry name" value="CHEMOTAXIS TWO-COMPONENT RESPONSE REGULATOR"/>
    <property type="match status" value="1"/>
</dbReference>
<protein>
    <submittedName>
        <fullName evidence="4">Response regulator</fullName>
    </submittedName>
</protein>
<dbReference type="SUPFAM" id="SSF52172">
    <property type="entry name" value="CheY-like"/>
    <property type="match status" value="1"/>
</dbReference>
<reference evidence="5 6" key="2">
    <citation type="submission" date="2018-06" db="EMBL/GenBank/DDBJ databases">
        <title>Comparative genomics of rhizobia nodulating Arachis hypogaea in China.</title>
        <authorList>
            <person name="Li Y."/>
        </authorList>
    </citation>
    <scope>NUCLEOTIDE SEQUENCE [LARGE SCALE GENOMIC DNA]</scope>
    <source>
        <strain evidence="5 6">CCBAU 51658</strain>
        <plasmid evidence="5 6">unnamed</plasmid>
    </source>
</reference>
<dbReference type="AlphaFoldDB" id="A0A410VHX4"/>
<keyword evidence="5" id="KW-0614">Plasmid</keyword>
<dbReference type="InterPro" id="IPR011006">
    <property type="entry name" value="CheY-like_superfamily"/>
</dbReference>
<evidence type="ECO:0000259" key="3">
    <source>
        <dbReference type="PROSITE" id="PS50110"/>
    </source>
</evidence>
<evidence type="ECO:0000313" key="5">
    <source>
        <dbReference type="EMBL" id="QOZ64494.1"/>
    </source>
</evidence>